<reference evidence="1 2" key="1">
    <citation type="submission" date="2019-11" db="EMBL/GenBank/DDBJ databases">
        <title>Whole-genome sequencing of Allorhizobium vitis.</title>
        <authorList>
            <person name="Gan H.M."/>
            <person name="Savka M.A."/>
        </authorList>
    </citation>
    <scope>NUCLEOTIDE SEQUENCE [LARGE SCALE GENOMIC DNA]</scope>
    <source>
        <strain evidence="1 2">AB4</strain>
    </source>
</reference>
<comment type="caution">
    <text evidence="1">The sequence shown here is derived from an EMBL/GenBank/DDBJ whole genome shotgun (WGS) entry which is preliminary data.</text>
</comment>
<organism evidence="1 2">
    <name type="scientific">Agrobacterium vitis</name>
    <name type="common">Rhizobium vitis</name>
    <dbReference type="NCBI Taxonomy" id="373"/>
    <lineage>
        <taxon>Bacteria</taxon>
        <taxon>Pseudomonadati</taxon>
        <taxon>Pseudomonadota</taxon>
        <taxon>Alphaproteobacteria</taxon>
        <taxon>Hyphomicrobiales</taxon>
        <taxon>Rhizobiaceae</taxon>
        <taxon>Rhizobium/Agrobacterium group</taxon>
        <taxon>Agrobacterium</taxon>
    </lineage>
</organism>
<dbReference type="AlphaFoldDB" id="A0ABD6G5F5"/>
<dbReference type="RefSeq" id="WP_070166663.1">
    <property type="nucleotide sequence ID" value="NZ_CP118259.1"/>
</dbReference>
<name>A0ABD6G5F5_AGRVI</name>
<dbReference type="Proteomes" id="UP000175993">
    <property type="component" value="Unassembled WGS sequence"/>
</dbReference>
<evidence type="ECO:0000313" key="2">
    <source>
        <dbReference type="Proteomes" id="UP000175993"/>
    </source>
</evidence>
<sequence>MNTNAIINIAKTQLGLDDVTYRALLVRVTGTESLRKMTDRQKLAVVDELKKKGFKVTPSARQKLPVSDKRYIRLIHALWNSCHRLGVVSNGSRAALREFCRGILYPGNDKVAVDPDTLDYEKASKIIDALKAMEERGKEKAAS</sequence>
<accession>A0ABD6G5F5</accession>
<dbReference type="Pfam" id="PF06252">
    <property type="entry name" value="GemA"/>
    <property type="match status" value="1"/>
</dbReference>
<proteinExistence type="predicted"/>
<gene>
    <name evidence="1" type="ORF">BBI04_001495</name>
</gene>
<dbReference type="EMBL" id="MBEV02000001">
    <property type="protein sequence ID" value="MUP03501.1"/>
    <property type="molecule type" value="Genomic_DNA"/>
</dbReference>
<protein>
    <submittedName>
        <fullName evidence="1">DUF1018 domain-containing protein</fullName>
    </submittedName>
</protein>
<evidence type="ECO:0000313" key="1">
    <source>
        <dbReference type="EMBL" id="MUP03501.1"/>
    </source>
</evidence>
<dbReference type="InterPro" id="IPR009363">
    <property type="entry name" value="Phage_Mu_Gp16"/>
</dbReference>